<dbReference type="GO" id="GO:0005634">
    <property type="term" value="C:nucleus"/>
    <property type="evidence" value="ECO:0007669"/>
    <property type="project" value="UniProtKB-SubCell"/>
</dbReference>
<feature type="region of interest" description="Disordered" evidence="3">
    <location>
        <begin position="283"/>
        <end position="308"/>
    </location>
</feature>
<feature type="compositionally biased region" description="Gly residues" evidence="3">
    <location>
        <begin position="691"/>
        <end position="701"/>
    </location>
</feature>
<accession>A0ABD3REQ1</accession>
<feature type="region of interest" description="Disordered" evidence="3">
    <location>
        <begin position="1"/>
        <end position="21"/>
    </location>
</feature>
<dbReference type="Pfam" id="PF23726">
    <property type="entry name" value="Beta-prop_RSE1_2nd"/>
    <property type="match status" value="1"/>
</dbReference>
<dbReference type="InterPro" id="IPR015943">
    <property type="entry name" value="WD40/YVTN_repeat-like_dom_sf"/>
</dbReference>
<dbReference type="Gene3D" id="2.130.10.10">
    <property type="entry name" value="YVTN repeat-like/Quinoprotein amine dehydrogenase"/>
    <property type="match status" value="3"/>
</dbReference>
<dbReference type="InterPro" id="IPR018846">
    <property type="entry name" value="Beta-prop_RSE1/DDB1/CPSF1_1st"/>
</dbReference>
<evidence type="ECO:0000313" key="7">
    <source>
        <dbReference type="EMBL" id="KAL3808841.1"/>
    </source>
</evidence>
<dbReference type="Pfam" id="PF03178">
    <property type="entry name" value="CPSF_A"/>
    <property type="match status" value="2"/>
</dbReference>
<name>A0ABD3REQ1_9STRA</name>
<evidence type="ECO:0000256" key="2">
    <source>
        <dbReference type="ARBA" id="ARBA00023242"/>
    </source>
</evidence>
<evidence type="ECO:0000259" key="4">
    <source>
        <dbReference type="Pfam" id="PF03178"/>
    </source>
</evidence>
<feature type="region of interest" description="Disordered" evidence="3">
    <location>
        <begin position="685"/>
        <end position="708"/>
    </location>
</feature>
<comment type="subcellular location">
    <subcellularLocation>
        <location evidence="1">Nucleus</location>
    </subcellularLocation>
</comment>
<feature type="domain" description="RSE1/DDB1/CPSF1 first beta-propeller" evidence="5">
    <location>
        <begin position="70"/>
        <end position="622"/>
    </location>
</feature>
<dbReference type="EMBL" id="JALLPB020000466">
    <property type="protein sequence ID" value="KAL3808841.1"/>
    <property type="molecule type" value="Genomic_DNA"/>
</dbReference>
<protein>
    <recommendedName>
        <fullName evidence="9">DNA damage-binding protein 1</fullName>
    </recommendedName>
</protein>
<evidence type="ECO:0000313" key="8">
    <source>
        <dbReference type="Proteomes" id="UP001530377"/>
    </source>
</evidence>
<dbReference type="InterPro" id="IPR058543">
    <property type="entry name" value="Beta-prop_RSE1/DDB1/CPSF1_2nd"/>
</dbReference>
<dbReference type="Proteomes" id="UP001530377">
    <property type="component" value="Unassembled WGS sequence"/>
</dbReference>
<dbReference type="InterPro" id="IPR004871">
    <property type="entry name" value="RSE1/DDB1/CPSF1_C"/>
</dbReference>
<dbReference type="Pfam" id="PF10433">
    <property type="entry name" value="Beta-prop_RSE1_1st"/>
    <property type="match status" value="1"/>
</dbReference>
<proteinExistence type="predicted"/>
<dbReference type="PANTHER" id="PTHR10644">
    <property type="entry name" value="DNA REPAIR/RNA PROCESSING CPSF FAMILY"/>
    <property type="match status" value="1"/>
</dbReference>
<feature type="domain" description="RSE1/DDB1/CPSF1 C-terminal" evidence="4">
    <location>
        <begin position="1262"/>
        <end position="1402"/>
    </location>
</feature>
<evidence type="ECO:0000259" key="6">
    <source>
        <dbReference type="Pfam" id="PF23726"/>
    </source>
</evidence>
<evidence type="ECO:0000259" key="5">
    <source>
        <dbReference type="Pfam" id="PF10433"/>
    </source>
</evidence>
<evidence type="ECO:0008006" key="9">
    <source>
        <dbReference type="Google" id="ProtNLM"/>
    </source>
</evidence>
<feature type="domain" description="RSE1/DDB1/CPSF1 second beta-propeller" evidence="6">
    <location>
        <begin position="810"/>
        <end position="1140"/>
    </location>
</feature>
<sequence>MSSPSSPSSVNVNHGLPRSDPDLAEVGHVVFTAHPPGSVSSSTVRCRFLPRSTTTSSDNSPPNLECEYQDQDDDDVVIVKSNRLEVRRVLRGGILRADNDIDDENDGGRFPLVLTLPINGRVVAIAPVRFGRGKRGRGGGGGMVGDDDDALDCLFLVTECGNYALISHEGSSSSSASSISSSSAAAVDAMTTATTTGEHFPIVTHASGRLFDARYAGTDPSSSSSSSMVGRRQAECGTLLAVDSSMRCIAVHHVDGRITLFAINRDYDGGMVRWRSPWRRNARGVGSGGGVGSSRQQRQSRPFSGEPIDLRIEERTVLSMAFLVEERVGGGGEERGGRESHRYLPQLAILHQDSRGYQHVSCHGVDLVGMRLVSNGNDDGNNCTTTPWRGGENRPLDARGGGGGGKRPTIAKAATGDSPVASTPPPDMRLAMSRVEGGSGVLIAVPPLVLPSTAACASSRSSDMMEFQMSSSSTALLGGVLILGQRLVTYHSPSSTGRGGDGGITLRAHTGGSCLLLSWCRVNDDNCGRGGRRGLATVENDAAVIRYLIGDEYGRLHLLSLTRERRINDDKTCGGDGTTMRLCLDVLGTTTQSSSLSYLGKGRVFVGSAFGNSQLVRILDSPIVVSPSLPNGNASEDGSGGGGVGAAGSPLADTTYVEVLEEYDNLGPIVDFDLRPCGGSSDQHELFSPEGGMGGGRGRPAGSGRSMRHRQSLVVTCSGVGRDGTIRLVRNGVGIREHAAVEMGGIVGMWSLRRKFTDVDDSFLVQSFVRETRVLGVQSVKDVVGMEEDEEGGEEKSEMELEDDEGGGALAEVTIPGFNSYKPTLFAGNLMVGKFDMLVQVVDDGVRLIDSETLAFVAQWSPLSDSEEGSDDEEDEAMGFITVASANESGQIIVALRGGVLVYLLVQGEDSLTSSSSPTIRPVRKVTLDREISCVDLNPFGPFPTSREYDVMEIDVTQQSRSRESRKSQLVAVGLWDDFSVRLLKLVGDPTSVLEQVIHINLSRGISNEGMSHIHANGSDPVEQLGESGQHMMARSLCLVTMNSHASTTSNSIISKSMKSTATRNNINMLLVGLGDGTLISFVVNQTETPSGCVWSIHSRKEVSLGTQGVHLVPFQHGSSKSPHSCILATGDRPTVVYLTGGNAGGNSNPKLNYSTISLTVDKDNDDDEVKHASHKNITVNVAAPFRSSLLFSSANSHNSSICVSDDSTLRLGMIDNIQKLHVTSFKLGMTPRRIAYHEAGRVYCVGCIAEMEHGGEANQNNCVRFFDDFTFEELDCITLEPFEMILSIESVILGINLPPVSTKSRSTDNVTPAEYRPFIVMGTAFAYPDEDEPSHGRILVVECSCGSYGTLKSDFQDQIMARRARQVADLPLMGGIYSIAPFYGGNILVTCGSDTILCQLSASVLPPELGGKAGELVLNRIGTGHHGHLISLFVKSLVSTDKSLQNRHGKKKQLAIVGDLMRSISLIEYYPKHQVIEELASDFNTNFCTEVTMLTENIYMGSEGHNNLFVLRYNPEATTEQARCRLDTVGQYHLGENVNKMICGSLVMPSSSATTGGRGAGLINGKPSLSADGIPPGDGERKVDIVIGSQTLYGTVDGTIGTVLGLGGKTYAFLSALQRAMDAIVRPVGDLSRVHFRAWRRDENRHGACGFVDGDWIEIFLDLNRPTMEKVVGEMNADPKWSIRDDGKGFGVQNNTENLIDTEEGIGADSPSNTENLNLTVEDVLSAVEELSMLH</sequence>
<feature type="region of interest" description="Disordered" evidence="3">
    <location>
        <begin position="786"/>
        <end position="805"/>
    </location>
</feature>
<gene>
    <name evidence="7" type="ORF">ACHAXA_003892</name>
</gene>
<feature type="domain" description="RSE1/DDB1/CPSF1 C-terminal" evidence="4">
    <location>
        <begin position="1452"/>
        <end position="1663"/>
    </location>
</feature>
<comment type="caution">
    <text evidence="7">The sequence shown here is derived from an EMBL/GenBank/DDBJ whole genome shotgun (WGS) entry which is preliminary data.</text>
</comment>
<evidence type="ECO:0000256" key="3">
    <source>
        <dbReference type="SAM" id="MobiDB-lite"/>
    </source>
</evidence>
<evidence type="ECO:0000256" key="1">
    <source>
        <dbReference type="ARBA" id="ARBA00004123"/>
    </source>
</evidence>
<dbReference type="InterPro" id="IPR050358">
    <property type="entry name" value="RSE1/DDB1/CFT1"/>
</dbReference>
<keyword evidence="2" id="KW-0539">Nucleus</keyword>
<feature type="compositionally biased region" description="Low complexity" evidence="3">
    <location>
        <begin position="1"/>
        <end position="13"/>
    </location>
</feature>
<organism evidence="7 8">
    <name type="scientific">Cyclostephanos tholiformis</name>
    <dbReference type="NCBI Taxonomy" id="382380"/>
    <lineage>
        <taxon>Eukaryota</taxon>
        <taxon>Sar</taxon>
        <taxon>Stramenopiles</taxon>
        <taxon>Ochrophyta</taxon>
        <taxon>Bacillariophyta</taxon>
        <taxon>Coscinodiscophyceae</taxon>
        <taxon>Thalassiosirophycidae</taxon>
        <taxon>Stephanodiscales</taxon>
        <taxon>Stephanodiscaceae</taxon>
        <taxon>Cyclostephanos</taxon>
    </lineage>
</organism>
<feature type="region of interest" description="Disordered" evidence="3">
    <location>
        <begin position="384"/>
        <end position="425"/>
    </location>
</feature>
<dbReference type="Gene3D" id="1.10.150.910">
    <property type="match status" value="1"/>
</dbReference>
<reference evidence="7 8" key="1">
    <citation type="submission" date="2024-10" db="EMBL/GenBank/DDBJ databases">
        <title>Updated reference genomes for cyclostephanoid diatoms.</title>
        <authorList>
            <person name="Roberts W.R."/>
            <person name="Alverson A.J."/>
        </authorList>
    </citation>
    <scope>NUCLEOTIDE SEQUENCE [LARGE SCALE GENOMIC DNA]</scope>
    <source>
        <strain evidence="7 8">AJA228-03</strain>
    </source>
</reference>
<keyword evidence="8" id="KW-1185">Reference proteome</keyword>